<dbReference type="AlphaFoldDB" id="A0A5M8Q1X6"/>
<feature type="compositionally biased region" description="Polar residues" evidence="1">
    <location>
        <begin position="23"/>
        <end position="32"/>
    </location>
</feature>
<accession>A0A5M8Q1X6</accession>
<feature type="region of interest" description="Disordered" evidence="1">
    <location>
        <begin position="20"/>
        <end position="76"/>
    </location>
</feature>
<sequence length="341" mass="36382">MGSGLFNNYADGPALLLPPPQYPFTSASQSPTYGPGNSVRSHVNFSQWTPPSSSTSVTTNPSRKRSRAHSIEDDSYFPANGAPVVPTCVVKPIYGEGMVLINPASGLGISAESQTGTWYEEQQEAERVAAIEAAAALARKAQAPSLPSRKSQRLDSSSINEFASSALLTPASSPTKSGSEKPTIDYFTHLLGVGWSRVGVDNDVRAAARGWAKYIENHYPVTGAEILLQSKGLDACLVGAQQGYFLFKEDLSEGRLVGSNWEICLANLQSIPMAFEGAETLQAAQTPKNQASFSVVETEGVFSNETSVKLDSTEPIAVVALTATDVLQDMTEGPETRMELD</sequence>
<evidence type="ECO:0000313" key="3">
    <source>
        <dbReference type="Proteomes" id="UP000324767"/>
    </source>
</evidence>
<reference evidence="2 3" key="1">
    <citation type="submission" date="2019-09" db="EMBL/GenBank/DDBJ databases">
        <title>The hologenome of the rock-dwelling lichen Lasallia pustulata.</title>
        <authorList>
            <person name="Greshake Tzovaras B."/>
            <person name="Segers F."/>
            <person name="Bicker A."/>
            <person name="Dal Grande F."/>
            <person name="Otte J."/>
            <person name="Hankeln T."/>
            <person name="Schmitt I."/>
            <person name="Ebersberger I."/>
        </authorList>
    </citation>
    <scope>NUCLEOTIDE SEQUENCE [LARGE SCALE GENOMIC DNA]</scope>
    <source>
        <strain evidence="2">A1-1</strain>
    </source>
</reference>
<dbReference type="OrthoDB" id="5359669at2759"/>
<dbReference type="Proteomes" id="UP000324767">
    <property type="component" value="Unassembled WGS sequence"/>
</dbReference>
<evidence type="ECO:0000313" key="2">
    <source>
        <dbReference type="EMBL" id="KAA6414994.1"/>
    </source>
</evidence>
<proteinExistence type="predicted"/>
<feature type="compositionally biased region" description="Polar residues" evidence="1">
    <location>
        <begin position="38"/>
        <end position="48"/>
    </location>
</feature>
<name>A0A5M8Q1X6_9LECA</name>
<feature type="compositionally biased region" description="Low complexity" evidence="1">
    <location>
        <begin position="49"/>
        <end position="61"/>
    </location>
</feature>
<evidence type="ECO:0000256" key="1">
    <source>
        <dbReference type="SAM" id="MobiDB-lite"/>
    </source>
</evidence>
<organism evidence="2 3">
    <name type="scientific">Lasallia pustulata</name>
    <dbReference type="NCBI Taxonomy" id="136370"/>
    <lineage>
        <taxon>Eukaryota</taxon>
        <taxon>Fungi</taxon>
        <taxon>Dikarya</taxon>
        <taxon>Ascomycota</taxon>
        <taxon>Pezizomycotina</taxon>
        <taxon>Lecanoromycetes</taxon>
        <taxon>OSLEUM clade</taxon>
        <taxon>Umbilicariomycetidae</taxon>
        <taxon>Umbilicariales</taxon>
        <taxon>Umbilicariaceae</taxon>
        <taxon>Lasallia</taxon>
    </lineage>
</organism>
<comment type="caution">
    <text evidence="2">The sequence shown here is derived from an EMBL/GenBank/DDBJ whole genome shotgun (WGS) entry which is preliminary data.</text>
</comment>
<protein>
    <submittedName>
        <fullName evidence="2">Uncharacterized protein</fullName>
    </submittedName>
</protein>
<gene>
    <name evidence="2" type="ORF">FRX48_01745</name>
</gene>
<dbReference type="EMBL" id="VXIT01000002">
    <property type="protein sequence ID" value="KAA6414994.1"/>
    <property type="molecule type" value="Genomic_DNA"/>
</dbReference>